<feature type="region of interest" description="Disordered" evidence="1">
    <location>
        <begin position="48"/>
        <end position="86"/>
    </location>
</feature>
<sequence>MDPEKNIAGNRRNEACEADASQNRKRAEGGKQKICRTGLHGQEVLPSTREGLLNIERSGDTRTPRIAGIQKPSTEQMDEEKRQMEG</sequence>
<dbReference type="EMBL" id="KN734281">
    <property type="protein sequence ID" value="KIH57530.1"/>
    <property type="molecule type" value="Genomic_DNA"/>
</dbReference>
<proteinExistence type="predicted"/>
<dbReference type="Proteomes" id="UP000054047">
    <property type="component" value="Unassembled WGS sequence"/>
</dbReference>
<evidence type="ECO:0000313" key="3">
    <source>
        <dbReference type="Proteomes" id="UP000054047"/>
    </source>
</evidence>
<accession>A0A0C2G979</accession>
<gene>
    <name evidence="2" type="ORF">ANCDUO_12278</name>
</gene>
<keyword evidence="3" id="KW-1185">Reference proteome</keyword>
<name>A0A0C2G979_9BILA</name>
<organism evidence="2 3">
    <name type="scientific">Ancylostoma duodenale</name>
    <dbReference type="NCBI Taxonomy" id="51022"/>
    <lineage>
        <taxon>Eukaryota</taxon>
        <taxon>Metazoa</taxon>
        <taxon>Ecdysozoa</taxon>
        <taxon>Nematoda</taxon>
        <taxon>Chromadorea</taxon>
        <taxon>Rhabditida</taxon>
        <taxon>Rhabditina</taxon>
        <taxon>Rhabditomorpha</taxon>
        <taxon>Strongyloidea</taxon>
        <taxon>Ancylostomatidae</taxon>
        <taxon>Ancylostomatinae</taxon>
        <taxon>Ancylostoma</taxon>
    </lineage>
</organism>
<protein>
    <submittedName>
        <fullName evidence="2">Uncharacterized protein</fullName>
    </submittedName>
</protein>
<feature type="region of interest" description="Disordered" evidence="1">
    <location>
        <begin position="1"/>
        <end position="34"/>
    </location>
</feature>
<dbReference type="AlphaFoldDB" id="A0A0C2G979"/>
<reference evidence="2 3" key="1">
    <citation type="submission" date="2013-12" db="EMBL/GenBank/DDBJ databases">
        <title>Draft genome of the parsitic nematode Ancylostoma duodenale.</title>
        <authorList>
            <person name="Mitreva M."/>
        </authorList>
    </citation>
    <scope>NUCLEOTIDE SEQUENCE [LARGE SCALE GENOMIC DNA]</scope>
    <source>
        <strain evidence="2 3">Zhejiang</strain>
    </source>
</reference>
<evidence type="ECO:0000313" key="2">
    <source>
        <dbReference type="EMBL" id="KIH57530.1"/>
    </source>
</evidence>
<evidence type="ECO:0000256" key="1">
    <source>
        <dbReference type="SAM" id="MobiDB-lite"/>
    </source>
</evidence>